<name>A0ABT6R6N7_9BACL</name>
<dbReference type="RefSeq" id="WP_282356932.1">
    <property type="nucleotide sequence ID" value="NZ_JASBQV010000025.1"/>
</dbReference>
<dbReference type="Proteomes" id="UP001243286">
    <property type="component" value="Unassembled WGS sequence"/>
</dbReference>
<proteinExistence type="predicted"/>
<accession>A0ABT6R6N7</accession>
<evidence type="ECO:0000313" key="1">
    <source>
        <dbReference type="EMBL" id="MDI3235949.1"/>
    </source>
</evidence>
<organism evidence="1 2">
    <name type="scientific">Exiguobacterium antarcticum</name>
    <dbReference type="NCBI Taxonomy" id="132920"/>
    <lineage>
        <taxon>Bacteria</taxon>
        <taxon>Bacillati</taxon>
        <taxon>Bacillota</taxon>
        <taxon>Bacilli</taxon>
        <taxon>Bacillales</taxon>
        <taxon>Bacillales Family XII. Incertae Sedis</taxon>
        <taxon>Exiguobacterium</taxon>
    </lineage>
</organism>
<keyword evidence="2" id="KW-1185">Reference proteome</keyword>
<dbReference type="EMBL" id="JASBQV010000025">
    <property type="protein sequence ID" value="MDI3235949.1"/>
    <property type="molecule type" value="Genomic_DNA"/>
</dbReference>
<reference evidence="1 2" key="1">
    <citation type="submission" date="2023-04" db="EMBL/GenBank/DDBJ databases">
        <title>Antarctic isolates genomes.</title>
        <authorList>
            <person name="Dimov S.G."/>
        </authorList>
    </citation>
    <scope>NUCLEOTIDE SEQUENCE [LARGE SCALE GENOMIC DNA]</scope>
    <source>
        <strain evidence="1 2">AL19</strain>
    </source>
</reference>
<gene>
    <name evidence="1" type="ORF">QK289_13110</name>
</gene>
<evidence type="ECO:0000313" key="2">
    <source>
        <dbReference type="Proteomes" id="UP001243286"/>
    </source>
</evidence>
<protein>
    <submittedName>
        <fullName evidence="1">Uncharacterized protein</fullName>
    </submittedName>
</protein>
<comment type="caution">
    <text evidence="1">The sequence shown here is derived from an EMBL/GenBank/DDBJ whole genome shotgun (WGS) entry which is preliminary data.</text>
</comment>
<sequence>MKRYSFYVSKSVNKAFQAKKFGRQGSKQLREVLDKGLDKAQLIRYIRDTKMNDRNDGEKEIKLLTLTEFQSKEIDDLCDSLKQMGLNANRSTIIEYLLTILEPKGQKELKKRVYYVPKDILELLDVAIKKQTTTISSNGTFVRRKDEIVRFIDEGLYTPIESLKEYEQYNQWSDDKHQLQLVLDIETDKFIGEQSIRLFGNDESKNRIKVLCDVFRQYVKYTEEDTISKIREVKLLMHKVIERSVDLVGWNESKELVNEVMEVYEFEGGQTMYPTGKEELIYPGDESEVEYKTDKTDKK</sequence>